<gene>
    <name evidence="3" type="ORF">PHYSODRAFT_339226</name>
</gene>
<protein>
    <submittedName>
        <fullName evidence="3">Uncharacterized protein</fullName>
    </submittedName>
</protein>
<dbReference type="InParanoid" id="G5A638"/>
<dbReference type="AlphaFoldDB" id="G5A638"/>
<feature type="compositionally biased region" description="Low complexity" evidence="2">
    <location>
        <begin position="401"/>
        <end position="441"/>
    </location>
</feature>
<name>G5A638_PHYSP</name>
<feature type="region of interest" description="Disordered" evidence="2">
    <location>
        <begin position="331"/>
        <end position="453"/>
    </location>
</feature>
<feature type="region of interest" description="Disordered" evidence="2">
    <location>
        <begin position="585"/>
        <end position="653"/>
    </location>
</feature>
<keyword evidence="4" id="KW-1185">Reference proteome</keyword>
<keyword evidence="1" id="KW-0175">Coiled coil</keyword>
<evidence type="ECO:0000256" key="2">
    <source>
        <dbReference type="SAM" id="MobiDB-lite"/>
    </source>
</evidence>
<reference evidence="3 4" key="1">
    <citation type="journal article" date="2006" name="Science">
        <title>Phytophthora genome sequences uncover evolutionary origins and mechanisms of pathogenesis.</title>
        <authorList>
            <person name="Tyler B.M."/>
            <person name="Tripathy S."/>
            <person name="Zhang X."/>
            <person name="Dehal P."/>
            <person name="Jiang R.H."/>
            <person name="Aerts A."/>
            <person name="Arredondo F.D."/>
            <person name="Baxter L."/>
            <person name="Bensasson D."/>
            <person name="Beynon J.L."/>
            <person name="Chapman J."/>
            <person name="Damasceno C.M."/>
            <person name="Dorrance A.E."/>
            <person name="Dou D."/>
            <person name="Dickerman A.W."/>
            <person name="Dubchak I.L."/>
            <person name="Garbelotto M."/>
            <person name="Gijzen M."/>
            <person name="Gordon S.G."/>
            <person name="Govers F."/>
            <person name="Grunwald N.J."/>
            <person name="Huang W."/>
            <person name="Ivors K.L."/>
            <person name="Jones R.W."/>
            <person name="Kamoun S."/>
            <person name="Krampis K."/>
            <person name="Lamour K.H."/>
            <person name="Lee M.K."/>
            <person name="McDonald W.H."/>
            <person name="Medina M."/>
            <person name="Meijer H.J."/>
            <person name="Nordberg E.K."/>
            <person name="Maclean D.J."/>
            <person name="Ospina-Giraldo M.D."/>
            <person name="Morris P.F."/>
            <person name="Phuntumart V."/>
            <person name="Putnam N.H."/>
            <person name="Rash S."/>
            <person name="Rose J.K."/>
            <person name="Sakihama Y."/>
            <person name="Salamov A.A."/>
            <person name="Savidor A."/>
            <person name="Scheuring C.F."/>
            <person name="Smith B.M."/>
            <person name="Sobral B.W."/>
            <person name="Terry A."/>
            <person name="Torto-Alalibo T.A."/>
            <person name="Win J."/>
            <person name="Xu Z."/>
            <person name="Zhang H."/>
            <person name="Grigoriev I.V."/>
            <person name="Rokhsar D.S."/>
            <person name="Boore J.L."/>
        </authorList>
    </citation>
    <scope>NUCLEOTIDE SEQUENCE [LARGE SCALE GENOMIC DNA]</scope>
    <source>
        <strain evidence="3 4">P6497</strain>
    </source>
</reference>
<feature type="region of interest" description="Disordered" evidence="2">
    <location>
        <begin position="491"/>
        <end position="524"/>
    </location>
</feature>
<dbReference type="GeneID" id="20647710"/>
<evidence type="ECO:0000313" key="3">
    <source>
        <dbReference type="EMBL" id="EGZ08793.1"/>
    </source>
</evidence>
<dbReference type="EMBL" id="JH159160">
    <property type="protein sequence ID" value="EGZ08793.1"/>
    <property type="molecule type" value="Genomic_DNA"/>
</dbReference>
<feature type="compositionally biased region" description="Basic and acidic residues" evidence="2">
    <location>
        <begin position="373"/>
        <end position="391"/>
    </location>
</feature>
<organism evidence="3 4">
    <name type="scientific">Phytophthora sojae (strain P6497)</name>
    <name type="common">Soybean stem and root rot agent</name>
    <name type="synonym">Phytophthora megasperma f. sp. glycines</name>
    <dbReference type="NCBI Taxonomy" id="1094619"/>
    <lineage>
        <taxon>Eukaryota</taxon>
        <taxon>Sar</taxon>
        <taxon>Stramenopiles</taxon>
        <taxon>Oomycota</taxon>
        <taxon>Peronosporomycetes</taxon>
        <taxon>Peronosporales</taxon>
        <taxon>Peronosporaceae</taxon>
        <taxon>Phytophthora</taxon>
    </lineage>
</organism>
<accession>G5A638</accession>
<proteinExistence type="predicted"/>
<sequence>MTHLKTLPTGEVAHARLGVSVGEPPSTPPIAYVPLTAVDVRDLVAGRSGAGLIRDIEGIAHLVVRVPGFTAHELQTLAELLPAGDETAGNILVPSRLIEASDTMAPGSRGRAAEIQAGPLIDLFGPDHFGFRVLNTLRSLQFALRRVEELTEVCRHQDADVSEDCLTCRNLNLALRRSQENRRKEGAEWRTRVAELRGDLRGEYNALVERTRLMLQAEHDDLRRAQEQLVLAEVDRSKARRDLAVLAAEQGQLEQDIARLRRENTRLEAENREFRGRRTLLDAMSFMHYLRGQGPWGLVGDWEAFRDVVGAFERGQPVPCQLFVSATRLDGGGSGAPFPEPSTPSTPSVLDRGLAQDRPAPGDELPRPALGRLPRDQGPSRDDVTEDRQGRDVPGILVSIRGSGADGSSASGARDHSAASSSATTALVPGPQSRRQSRGSVGSHGGAFRRGIAMKSGSVDSTVRLLPQRAGISGAASRDIEVVEIADDSDLDTDVGLDSSGTRMSSDGSRQVRPVGYAPETNRRSARYRAIDSDADPPRPVSEIQCLLPSGCALEDVRLDLLEFMRMVPERRDLQQSQNIVRGVERPRLDAGAPPCRLSSVTEASDSELEGVGESKRSVGIAGQGRLASTSQRDGDMTGPPHVVQDPEAEQSTQHLDQYVFPEHQQALGSRDVELPEPGAPSWIVYGVHVTRTKVRHGGLQSLGFPDYQCLRGSLHLVQKRLLTGDYIGLLTVTSMQPLLPCDIMFQRRITVFWFFKQYSAMSPGLRSLVIEYVAQRRAFWERTHWVEIDRSDPTVSQLYADPRRRQRAWDGAWKALRAQMEKLPESADCPLAEQLELLDSREPARAYWSVPDSSARIAESVDAEVWSARVDNADDRASRVIPVPPAMPPVP</sequence>
<dbReference type="RefSeq" id="XP_009535426.1">
    <property type="nucleotide sequence ID" value="XM_009537131.1"/>
</dbReference>
<dbReference type="Proteomes" id="UP000002640">
    <property type="component" value="Unassembled WGS sequence"/>
</dbReference>
<dbReference type="KEGG" id="psoj:PHYSODRAFT_339226"/>
<feature type="coiled-coil region" evidence="1">
    <location>
        <begin position="208"/>
        <end position="277"/>
    </location>
</feature>
<evidence type="ECO:0000256" key="1">
    <source>
        <dbReference type="SAM" id="Coils"/>
    </source>
</evidence>
<evidence type="ECO:0000313" key="4">
    <source>
        <dbReference type="Proteomes" id="UP000002640"/>
    </source>
</evidence>